<feature type="transmembrane region" description="Helical" evidence="9">
    <location>
        <begin position="295"/>
        <end position="314"/>
    </location>
</feature>
<dbReference type="InterPro" id="IPR001694">
    <property type="entry name" value="NADH_UbQ_OxRdtase_su1/FPO"/>
</dbReference>
<feature type="transmembrane region" description="Helical" evidence="9">
    <location>
        <begin position="103"/>
        <end position="127"/>
    </location>
</feature>
<accession>A0A0G3ZCB4</accession>
<dbReference type="EMBL" id="KR709158">
    <property type="protein sequence ID" value="AKM54878.1"/>
    <property type="molecule type" value="Genomic_DNA"/>
</dbReference>
<dbReference type="PANTHER" id="PTHR11432:SF3">
    <property type="entry name" value="NADH-UBIQUINONE OXIDOREDUCTASE CHAIN 1"/>
    <property type="match status" value="1"/>
</dbReference>
<dbReference type="GO" id="GO:0003954">
    <property type="term" value="F:NADH dehydrogenase activity"/>
    <property type="evidence" value="ECO:0007669"/>
    <property type="project" value="TreeGrafter"/>
</dbReference>
<dbReference type="PANTHER" id="PTHR11432">
    <property type="entry name" value="NADH DEHYDROGENASE SUBUNIT 1"/>
    <property type="match status" value="1"/>
</dbReference>
<keyword evidence="7" id="KW-0520">NAD</keyword>
<sequence>MMIKTMQTIMTFLPMLLTVAFLTLMERKMLATSQMRKGPNIVGFYGLLQPMADAMKLMMKEANKPNKTNSLLFTLSPMMSMSMALTTWSLIPLHNKSPQSDTSMSMIMMLALSSLSVYTILLTGWASNSKYSLLGSMRATAQMMSYEMSIGLMMLCVMYLSSSLSLSTITESQMNIWFLMPLFPAFTMLLMSSLAETNRTPFDLTESESELVSGFNVEYSATLFTLLFLAEYTNILLMSAILSMLFLGSTTMNNTSTPMMLATKMLTITYMFMWARATYPRTRYDQLMHLVWKSYLPMSLSLTMLIPSIMIFFHCSP</sequence>
<proteinExistence type="inferred from homology"/>
<dbReference type="GeneID" id="24703362"/>
<dbReference type="GO" id="GO:0005743">
    <property type="term" value="C:mitochondrial inner membrane"/>
    <property type="evidence" value="ECO:0007669"/>
    <property type="project" value="UniProtKB-SubCell"/>
</dbReference>
<dbReference type="PROSITE" id="PS00668">
    <property type="entry name" value="COMPLEX1_ND1_2"/>
    <property type="match status" value="1"/>
</dbReference>
<feature type="transmembrane region" description="Helical" evidence="9">
    <location>
        <begin position="176"/>
        <end position="195"/>
    </location>
</feature>
<evidence type="ECO:0000313" key="10">
    <source>
        <dbReference type="EMBL" id="AKM54878.1"/>
    </source>
</evidence>
<keyword evidence="8 10" id="KW-0496">Mitochondrion</keyword>
<evidence type="ECO:0000256" key="6">
    <source>
        <dbReference type="ARBA" id="ARBA00023136"/>
    </source>
</evidence>
<feature type="transmembrane region" description="Helical" evidence="9">
    <location>
        <begin position="148"/>
        <end position="170"/>
    </location>
</feature>
<dbReference type="PROSITE" id="PS00667">
    <property type="entry name" value="COMPLEX1_ND1_1"/>
    <property type="match status" value="1"/>
</dbReference>
<dbReference type="GO" id="GO:0008137">
    <property type="term" value="F:NADH dehydrogenase (ubiquinone) activity"/>
    <property type="evidence" value="ECO:0007669"/>
    <property type="project" value="UniProtKB-EC"/>
</dbReference>
<evidence type="ECO:0000256" key="3">
    <source>
        <dbReference type="ARBA" id="ARBA00021009"/>
    </source>
</evidence>
<protein>
    <recommendedName>
        <fullName evidence="3 8">NADH-ubiquinone oxidoreductase chain 1</fullName>
        <ecNumber evidence="8">7.1.1.2</ecNumber>
    </recommendedName>
</protein>
<keyword evidence="6 9" id="KW-0472">Membrane</keyword>
<evidence type="ECO:0000256" key="7">
    <source>
        <dbReference type="RuleBase" id="RU000471"/>
    </source>
</evidence>
<geneLocation type="mitochondrion" evidence="10"/>
<reference evidence="10" key="1">
    <citation type="journal article" date="2015" name="Genome Announc.">
        <title>Mitochondrial Genome Sequence of the Glass Sponge Oopsacas minuta.</title>
        <authorList>
            <person name="Jourda C."/>
            <person name="Santini S."/>
            <person name="Rocher C."/>
            <person name="Le Bivic A."/>
            <person name="Claverie J.M."/>
        </authorList>
    </citation>
    <scope>NUCLEOTIDE SEQUENCE</scope>
</reference>
<keyword evidence="5 9" id="KW-1133">Transmembrane helix</keyword>
<evidence type="ECO:0000256" key="8">
    <source>
        <dbReference type="RuleBase" id="RU000473"/>
    </source>
</evidence>
<evidence type="ECO:0000256" key="1">
    <source>
        <dbReference type="ARBA" id="ARBA00004141"/>
    </source>
</evidence>
<evidence type="ECO:0000256" key="4">
    <source>
        <dbReference type="ARBA" id="ARBA00022692"/>
    </source>
</evidence>
<dbReference type="HAMAP" id="MF_01350">
    <property type="entry name" value="NDH1_NuoH"/>
    <property type="match status" value="1"/>
</dbReference>
<name>A0A0G3ZCB4_9METZ</name>
<dbReference type="InterPro" id="IPR018086">
    <property type="entry name" value="NADH_UbQ_OxRdtase_su1_CS"/>
</dbReference>
<comment type="subcellular location">
    <subcellularLocation>
        <location evidence="1">Membrane</location>
        <topology evidence="1">Multi-pass membrane protein</topology>
    </subcellularLocation>
    <subcellularLocation>
        <location evidence="7">Mitochondrion inner membrane</location>
        <topology evidence="7">Multi-pass membrane protein</topology>
    </subcellularLocation>
</comment>
<feature type="transmembrane region" description="Helical" evidence="9">
    <location>
        <begin position="259"/>
        <end position="275"/>
    </location>
</feature>
<dbReference type="AlphaFoldDB" id="A0A0G3ZCB4"/>
<dbReference type="GO" id="GO:0009060">
    <property type="term" value="P:aerobic respiration"/>
    <property type="evidence" value="ECO:0007669"/>
    <property type="project" value="TreeGrafter"/>
</dbReference>
<comment type="catalytic activity">
    <reaction evidence="8">
        <text>a ubiquinone + NADH + 5 H(+)(in) = a ubiquinol + NAD(+) + 4 H(+)(out)</text>
        <dbReference type="Rhea" id="RHEA:29091"/>
        <dbReference type="Rhea" id="RHEA-COMP:9565"/>
        <dbReference type="Rhea" id="RHEA-COMP:9566"/>
        <dbReference type="ChEBI" id="CHEBI:15378"/>
        <dbReference type="ChEBI" id="CHEBI:16389"/>
        <dbReference type="ChEBI" id="CHEBI:17976"/>
        <dbReference type="ChEBI" id="CHEBI:57540"/>
        <dbReference type="ChEBI" id="CHEBI:57945"/>
        <dbReference type="EC" id="7.1.1.2"/>
    </reaction>
</comment>
<gene>
    <name evidence="10" type="primary">nad1</name>
    <name evidence="10" type="ORF">MtOm_00030</name>
</gene>
<keyword evidence="8" id="KW-0830">Ubiquinone</keyword>
<evidence type="ECO:0000256" key="2">
    <source>
        <dbReference type="ARBA" id="ARBA00010535"/>
    </source>
</evidence>
<feature type="transmembrane region" description="Helical" evidence="9">
    <location>
        <begin position="223"/>
        <end position="247"/>
    </location>
</feature>
<feature type="transmembrane region" description="Helical" evidence="9">
    <location>
        <begin position="71"/>
        <end position="91"/>
    </location>
</feature>
<dbReference type="EC" id="7.1.1.2" evidence="8"/>
<dbReference type="Pfam" id="PF00146">
    <property type="entry name" value="NADHdh"/>
    <property type="match status" value="1"/>
</dbReference>
<keyword evidence="4 7" id="KW-0812">Transmembrane</keyword>
<comment type="similarity">
    <text evidence="2 7">Belongs to the complex I subunit 1 family.</text>
</comment>
<evidence type="ECO:0000256" key="9">
    <source>
        <dbReference type="SAM" id="Phobius"/>
    </source>
</evidence>
<evidence type="ECO:0000256" key="5">
    <source>
        <dbReference type="ARBA" id="ARBA00022989"/>
    </source>
</evidence>
<organism evidence="10">
    <name type="scientific">Oopsacas minuta</name>
    <dbReference type="NCBI Taxonomy" id="111878"/>
    <lineage>
        <taxon>Eukaryota</taxon>
        <taxon>Metazoa</taxon>
        <taxon>Porifera</taxon>
        <taxon>Hexactinellida</taxon>
        <taxon>Hexasterophora</taxon>
        <taxon>Lyssacinosida</taxon>
        <taxon>Leucopsacidae</taxon>
        <taxon>Oopsacas</taxon>
    </lineage>
</organism>